<proteinExistence type="predicted"/>
<evidence type="ECO:0008006" key="3">
    <source>
        <dbReference type="Google" id="ProtNLM"/>
    </source>
</evidence>
<gene>
    <name evidence="1" type="ORF">A2215_04230</name>
</gene>
<dbReference type="Proteomes" id="UP000178583">
    <property type="component" value="Unassembled WGS sequence"/>
</dbReference>
<protein>
    <recommendedName>
        <fullName evidence="3">Damage-inducible protein J</fullName>
    </recommendedName>
</protein>
<name>A0A1F5E9Y8_9BACT</name>
<evidence type="ECO:0000313" key="1">
    <source>
        <dbReference type="EMBL" id="OGD64227.1"/>
    </source>
</evidence>
<organism evidence="1 2">
    <name type="scientific">Candidatus Berkelbacteria bacterium RIFOXYA2_FULL_43_10</name>
    <dbReference type="NCBI Taxonomy" id="1797472"/>
    <lineage>
        <taxon>Bacteria</taxon>
        <taxon>Candidatus Berkelbacteria</taxon>
    </lineage>
</organism>
<dbReference type="AlphaFoldDB" id="A0A1F5E9Y8"/>
<accession>A0A1F5E9Y8</accession>
<dbReference type="InterPro" id="IPR007337">
    <property type="entry name" value="RelB/DinJ"/>
</dbReference>
<evidence type="ECO:0000313" key="2">
    <source>
        <dbReference type="Proteomes" id="UP000178583"/>
    </source>
</evidence>
<dbReference type="InterPro" id="IPR013321">
    <property type="entry name" value="Arc_rbn_hlx_hlx"/>
</dbReference>
<reference evidence="1 2" key="1">
    <citation type="journal article" date="2016" name="Nat. Commun.">
        <title>Thousands of microbial genomes shed light on interconnected biogeochemical processes in an aquifer system.</title>
        <authorList>
            <person name="Anantharaman K."/>
            <person name="Brown C.T."/>
            <person name="Hug L.A."/>
            <person name="Sharon I."/>
            <person name="Castelle C.J."/>
            <person name="Probst A.J."/>
            <person name="Thomas B.C."/>
            <person name="Singh A."/>
            <person name="Wilkins M.J."/>
            <person name="Karaoz U."/>
            <person name="Brodie E.L."/>
            <person name="Williams K.H."/>
            <person name="Hubbard S.S."/>
            <person name="Banfield J.F."/>
        </authorList>
    </citation>
    <scope>NUCLEOTIDE SEQUENCE [LARGE SCALE GENOMIC DNA]</scope>
</reference>
<dbReference type="STRING" id="1797472.A2215_04230"/>
<dbReference type="EMBL" id="MEZY01000021">
    <property type="protein sequence ID" value="OGD64227.1"/>
    <property type="molecule type" value="Genomic_DNA"/>
</dbReference>
<dbReference type="NCBIfam" id="TIGR02384">
    <property type="entry name" value="RelB_DinJ"/>
    <property type="match status" value="1"/>
</dbReference>
<dbReference type="GO" id="GO:0006355">
    <property type="term" value="P:regulation of DNA-templated transcription"/>
    <property type="evidence" value="ECO:0007669"/>
    <property type="project" value="InterPro"/>
</dbReference>
<sequence>MKTVINIKTDKETKKKAQELAEELGVPLSTVINVYLRQFIRTREFSFSLAYSMSPELEKIIAEAEKDIAEEKNLSPTFKNAKEAISWLNGSKNEGPFS</sequence>
<dbReference type="Pfam" id="PF04221">
    <property type="entry name" value="RelB"/>
    <property type="match status" value="1"/>
</dbReference>
<dbReference type="Gene3D" id="1.10.1220.10">
    <property type="entry name" value="Met repressor-like"/>
    <property type="match status" value="1"/>
</dbReference>
<comment type="caution">
    <text evidence="1">The sequence shown here is derived from an EMBL/GenBank/DDBJ whole genome shotgun (WGS) entry which is preliminary data.</text>
</comment>